<keyword evidence="2" id="KW-1185">Reference proteome</keyword>
<sequence length="141" mass="16703">MLPEIHYDESAKRQIEGTRLARMVPKPRGLNHEQLFMQYFNAFLNLKEFKESYAPSWVEKLGLIAELGLEGYFPNLVSRQFGLTQLLPKSIYLDEKDICLGYYDMIEPQYHSFLQDAEKKKYNISPFEYTNSHFCTREFSK</sequence>
<dbReference type="EMBL" id="LXQA010068257">
    <property type="protein sequence ID" value="MCI08230.1"/>
    <property type="molecule type" value="Genomic_DNA"/>
</dbReference>
<name>A0A392P9W3_9FABA</name>
<evidence type="ECO:0000313" key="2">
    <source>
        <dbReference type="Proteomes" id="UP000265520"/>
    </source>
</evidence>
<feature type="non-terminal residue" evidence="1">
    <location>
        <position position="141"/>
    </location>
</feature>
<accession>A0A392P9W3</accession>
<reference evidence="1 2" key="1">
    <citation type="journal article" date="2018" name="Front. Plant Sci.">
        <title>Red Clover (Trifolium pratense) and Zigzag Clover (T. medium) - A Picture of Genomic Similarities and Differences.</title>
        <authorList>
            <person name="Dluhosova J."/>
            <person name="Istvanek J."/>
            <person name="Nedelnik J."/>
            <person name="Repkova J."/>
        </authorList>
    </citation>
    <scope>NUCLEOTIDE SEQUENCE [LARGE SCALE GENOMIC DNA]</scope>
    <source>
        <strain evidence="2">cv. 10/8</strain>
        <tissue evidence="1">Leaf</tissue>
    </source>
</reference>
<protein>
    <submittedName>
        <fullName evidence="1">Uncharacterized protein</fullName>
    </submittedName>
</protein>
<comment type="caution">
    <text evidence="1">The sequence shown here is derived from an EMBL/GenBank/DDBJ whole genome shotgun (WGS) entry which is preliminary data.</text>
</comment>
<proteinExistence type="predicted"/>
<evidence type="ECO:0000313" key="1">
    <source>
        <dbReference type="EMBL" id="MCI08230.1"/>
    </source>
</evidence>
<organism evidence="1 2">
    <name type="scientific">Trifolium medium</name>
    <dbReference type="NCBI Taxonomy" id="97028"/>
    <lineage>
        <taxon>Eukaryota</taxon>
        <taxon>Viridiplantae</taxon>
        <taxon>Streptophyta</taxon>
        <taxon>Embryophyta</taxon>
        <taxon>Tracheophyta</taxon>
        <taxon>Spermatophyta</taxon>
        <taxon>Magnoliopsida</taxon>
        <taxon>eudicotyledons</taxon>
        <taxon>Gunneridae</taxon>
        <taxon>Pentapetalae</taxon>
        <taxon>rosids</taxon>
        <taxon>fabids</taxon>
        <taxon>Fabales</taxon>
        <taxon>Fabaceae</taxon>
        <taxon>Papilionoideae</taxon>
        <taxon>50 kb inversion clade</taxon>
        <taxon>NPAAA clade</taxon>
        <taxon>Hologalegina</taxon>
        <taxon>IRL clade</taxon>
        <taxon>Trifolieae</taxon>
        <taxon>Trifolium</taxon>
    </lineage>
</organism>
<dbReference type="Proteomes" id="UP000265520">
    <property type="component" value="Unassembled WGS sequence"/>
</dbReference>
<dbReference type="AlphaFoldDB" id="A0A392P9W3"/>